<feature type="domain" description="RAD3-like helicase DEAD" evidence="1">
    <location>
        <begin position="32"/>
        <end position="92"/>
    </location>
</feature>
<dbReference type="GO" id="GO:0003678">
    <property type="term" value="F:DNA helicase activity"/>
    <property type="evidence" value="ECO:0007669"/>
    <property type="project" value="InterPro"/>
</dbReference>
<accession>A0A183E968</accession>
<evidence type="ECO:0000259" key="1">
    <source>
        <dbReference type="Pfam" id="PF06733"/>
    </source>
</evidence>
<protein>
    <submittedName>
        <fullName evidence="2">DEAD_2 domain-containing protein</fullName>
    </submittedName>
</protein>
<dbReference type="GO" id="GO:0005524">
    <property type="term" value="F:ATP binding"/>
    <property type="evidence" value="ECO:0007669"/>
    <property type="project" value="InterPro"/>
</dbReference>
<dbReference type="InterPro" id="IPR045028">
    <property type="entry name" value="DinG/Rad3-like"/>
</dbReference>
<dbReference type="GO" id="GO:0005634">
    <property type="term" value="C:nucleus"/>
    <property type="evidence" value="ECO:0007669"/>
    <property type="project" value="TreeGrafter"/>
</dbReference>
<evidence type="ECO:0000313" key="2">
    <source>
        <dbReference type="WBParaSite" id="GPUH_0001753101-mRNA-1"/>
    </source>
</evidence>
<dbReference type="InterPro" id="IPR010614">
    <property type="entry name" value="RAD3-like_helicase_DEAD"/>
</dbReference>
<name>A0A183E968_9BILA</name>
<sequence length="165" mass="19790">LDEDYPSDDETVAAALVLKYRQTDPQCTKIIYATRTHSQLQQFSAEISKTRFRPRMVTLGSRQQLCINKSVLALGSAMLMRERCNELRDNKSWMKRSKGELKEVNFSWLIMIYNLFFEFSKFFSENFSNFPNFFRKIFPKFQNLFEKFSFFCRKNFRKIKKKSSF</sequence>
<dbReference type="GO" id="GO:0034085">
    <property type="term" value="P:establishment of sister chromatid cohesion"/>
    <property type="evidence" value="ECO:0007669"/>
    <property type="project" value="TreeGrafter"/>
</dbReference>
<dbReference type="Pfam" id="PF06733">
    <property type="entry name" value="DEAD_2"/>
    <property type="match status" value="1"/>
</dbReference>
<reference evidence="2" key="1">
    <citation type="submission" date="2016-06" db="UniProtKB">
        <authorList>
            <consortium name="WormBaseParasite"/>
        </authorList>
    </citation>
    <scope>IDENTIFICATION</scope>
</reference>
<dbReference type="Gene3D" id="3.40.50.300">
    <property type="entry name" value="P-loop containing nucleotide triphosphate hydrolases"/>
    <property type="match status" value="1"/>
</dbReference>
<dbReference type="InterPro" id="IPR027417">
    <property type="entry name" value="P-loop_NTPase"/>
</dbReference>
<organism evidence="2">
    <name type="scientific">Gongylonema pulchrum</name>
    <dbReference type="NCBI Taxonomy" id="637853"/>
    <lineage>
        <taxon>Eukaryota</taxon>
        <taxon>Metazoa</taxon>
        <taxon>Ecdysozoa</taxon>
        <taxon>Nematoda</taxon>
        <taxon>Chromadorea</taxon>
        <taxon>Rhabditida</taxon>
        <taxon>Spirurina</taxon>
        <taxon>Spiruromorpha</taxon>
        <taxon>Spiruroidea</taxon>
        <taxon>Gongylonematidae</taxon>
        <taxon>Gongylonema</taxon>
    </lineage>
</organism>
<dbReference type="GO" id="GO:0003677">
    <property type="term" value="F:DNA binding"/>
    <property type="evidence" value="ECO:0007669"/>
    <property type="project" value="InterPro"/>
</dbReference>
<dbReference type="WBParaSite" id="GPUH_0001753101-mRNA-1">
    <property type="protein sequence ID" value="GPUH_0001753101-mRNA-1"/>
    <property type="gene ID" value="GPUH_0001753101"/>
</dbReference>
<dbReference type="PANTHER" id="PTHR11472">
    <property type="entry name" value="DNA REPAIR DEAD HELICASE RAD3/XP-D SUBFAMILY MEMBER"/>
    <property type="match status" value="1"/>
</dbReference>
<dbReference type="AlphaFoldDB" id="A0A183E968"/>
<proteinExistence type="predicted"/>
<dbReference type="PANTHER" id="PTHR11472:SF41">
    <property type="entry name" value="ATP-DEPENDENT DNA HELICASE DDX11-RELATED"/>
    <property type="match status" value="1"/>
</dbReference>